<dbReference type="EMBL" id="KZ452026">
    <property type="protein sequence ID" value="PKA50306.1"/>
    <property type="molecule type" value="Genomic_DNA"/>
</dbReference>
<reference evidence="2 3" key="1">
    <citation type="journal article" date="2017" name="Nature">
        <title>The Apostasia genome and the evolution of orchids.</title>
        <authorList>
            <person name="Zhang G.Q."/>
            <person name="Liu K.W."/>
            <person name="Li Z."/>
            <person name="Lohaus R."/>
            <person name="Hsiao Y.Y."/>
            <person name="Niu S.C."/>
            <person name="Wang J.Y."/>
            <person name="Lin Y.C."/>
            <person name="Xu Q."/>
            <person name="Chen L.J."/>
            <person name="Yoshida K."/>
            <person name="Fujiwara S."/>
            <person name="Wang Z.W."/>
            <person name="Zhang Y.Q."/>
            <person name="Mitsuda N."/>
            <person name="Wang M."/>
            <person name="Liu G.H."/>
            <person name="Pecoraro L."/>
            <person name="Huang H.X."/>
            <person name="Xiao X.J."/>
            <person name="Lin M."/>
            <person name="Wu X.Y."/>
            <person name="Wu W.L."/>
            <person name="Chen Y.Y."/>
            <person name="Chang S.B."/>
            <person name="Sakamoto S."/>
            <person name="Ohme-Takagi M."/>
            <person name="Yagi M."/>
            <person name="Zeng S.J."/>
            <person name="Shen C.Y."/>
            <person name="Yeh C.M."/>
            <person name="Luo Y.B."/>
            <person name="Tsai W.C."/>
            <person name="Van de Peer Y."/>
            <person name="Liu Z.J."/>
        </authorList>
    </citation>
    <scope>NUCLEOTIDE SEQUENCE [LARGE SCALE GENOMIC DNA]</scope>
    <source>
        <strain evidence="3">cv. Shenzhen</strain>
        <tissue evidence="2">Stem</tissue>
    </source>
</reference>
<evidence type="ECO:0000256" key="1">
    <source>
        <dbReference type="SAM" id="MobiDB-lite"/>
    </source>
</evidence>
<name>A0A2I0A438_9ASPA</name>
<feature type="region of interest" description="Disordered" evidence="1">
    <location>
        <begin position="34"/>
        <end position="59"/>
    </location>
</feature>
<gene>
    <name evidence="2" type="ORF">AXF42_Ash013395</name>
</gene>
<organism evidence="2 3">
    <name type="scientific">Apostasia shenzhenica</name>
    <dbReference type="NCBI Taxonomy" id="1088818"/>
    <lineage>
        <taxon>Eukaryota</taxon>
        <taxon>Viridiplantae</taxon>
        <taxon>Streptophyta</taxon>
        <taxon>Embryophyta</taxon>
        <taxon>Tracheophyta</taxon>
        <taxon>Spermatophyta</taxon>
        <taxon>Magnoliopsida</taxon>
        <taxon>Liliopsida</taxon>
        <taxon>Asparagales</taxon>
        <taxon>Orchidaceae</taxon>
        <taxon>Apostasioideae</taxon>
        <taxon>Apostasia</taxon>
    </lineage>
</organism>
<proteinExistence type="predicted"/>
<sequence>MKGGLLRCTTRTMEKLGSKLGKGREITLHVANAERPDPSVNRGSHGSYQREVDKLTSTSEMKSSRITILGKLL</sequence>
<dbReference type="AlphaFoldDB" id="A0A2I0A438"/>
<accession>A0A2I0A438</accession>
<keyword evidence="3" id="KW-1185">Reference proteome</keyword>
<evidence type="ECO:0000313" key="3">
    <source>
        <dbReference type="Proteomes" id="UP000236161"/>
    </source>
</evidence>
<dbReference type="Proteomes" id="UP000236161">
    <property type="component" value="Unassembled WGS sequence"/>
</dbReference>
<protein>
    <submittedName>
        <fullName evidence="2">Uncharacterized protein</fullName>
    </submittedName>
</protein>
<evidence type="ECO:0000313" key="2">
    <source>
        <dbReference type="EMBL" id="PKA50306.1"/>
    </source>
</evidence>